<evidence type="ECO:0000256" key="1">
    <source>
        <dbReference type="SAM" id="MobiDB-lite"/>
    </source>
</evidence>
<feature type="compositionally biased region" description="Polar residues" evidence="1">
    <location>
        <begin position="83"/>
        <end position="108"/>
    </location>
</feature>
<feature type="region of interest" description="Disordered" evidence="1">
    <location>
        <begin position="38"/>
        <end position="110"/>
    </location>
</feature>
<protein>
    <submittedName>
        <fullName evidence="3">Uncharacterized protein</fullName>
    </submittedName>
</protein>
<evidence type="ECO:0000256" key="2">
    <source>
        <dbReference type="SAM" id="Phobius"/>
    </source>
</evidence>
<keyword evidence="2" id="KW-0472">Membrane</keyword>
<keyword evidence="2" id="KW-0812">Transmembrane</keyword>
<feature type="compositionally biased region" description="Polar residues" evidence="1">
    <location>
        <begin position="60"/>
        <end position="69"/>
    </location>
</feature>
<sequence length="261" mass="27549">MANTIVRVGNVDLRLLAWDSVSKKDYYLQSVSSKLAVAGAPSDGSRGRLGQRPSPGRAKSASSSQTPTANLRLPPPVAKLKLGTSSKDGRTSGSMSASRTKNIPTPGNQKMRLTERPSVAAVIVTVTKPALATGLAVTHTAAGSKLPVKAQDQGEGAKPSPLPSIQSQPGAGNAGARAQNHTDSCLRVKHVAHTLRVIPWLREGLFITVLCAAALIPPVFSCSVAVFKLLPAMLTSRPLYLPRWHSDDSAYHFSPLIVLQI</sequence>
<organism evidence="3 4">
    <name type="scientific">Albula glossodonta</name>
    <name type="common">roundjaw bonefish</name>
    <dbReference type="NCBI Taxonomy" id="121402"/>
    <lineage>
        <taxon>Eukaryota</taxon>
        <taxon>Metazoa</taxon>
        <taxon>Chordata</taxon>
        <taxon>Craniata</taxon>
        <taxon>Vertebrata</taxon>
        <taxon>Euteleostomi</taxon>
        <taxon>Actinopterygii</taxon>
        <taxon>Neopterygii</taxon>
        <taxon>Teleostei</taxon>
        <taxon>Albuliformes</taxon>
        <taxon>Albulidae</taxon>
        <taxon>Albula</taxon>
    </lineage>
</organism>
<keyword evidence="4" id="KW-1185">Reference proteome</keyword>
<name>A0A8T2P0S6_9TELE</name>
<dbReference type="Proteomes" id="UP000824540">
    <property type="component" value="Unassembled WGS sequence"/>
</dbReference>
<proteinExistence type="predicted"/>
<gene>
    <name evidence="3" type="ORF">JZ751_005920</name>
</gene>
<feature type="region of interest" description="Disordered" evidence="1">
    <location>
        <begin position="148"/>
        <end position="178"/>
    </location>
</feature>
<evidence type="ECO:0000313" key="3">
    <source>
        <dbReference type="EMBL" id="KAG9346993.1"/>
    </source>
</evidence>
<dbReference type="EMBL" id="JAFBMS010000014">
    <property type="protein sequence ID" value="KAG9346993.1"/>
    <property type="molecule type" value="Genomic_DNA"/>
</dbReference>
<accession>A0A8T2P0S6</accession>
<keyword evidence="2" id="KW-1133">Transmembrane helix</keyword>
<feature type="transmembrane region" description="Helical" evidence="2">
    <location>
        <begin position="205"/>
        <end position="227"/>
    </location>
</feature>
<comment type="caution">
    <text evidence="3">The sequence shown here is derived from an EMBL/GenBank/DDBJ whole genome shotgun (WGS) entry which is preliminary data.</text>
</comment>
<reference evidence="3" key="1">
    <citation type="thesis" date="2021" institute="BYU ScholarsArchive" country="Provo, UT, USA">
        <title>Applications of and Algorithms for Genome Assembly and Genomic Analyses with an Emphasis on Marine Teleosts.</title>
        <authorList>
            <person name="Pickett B.D."/>
        </authorList>
    </citation>
    <scope>NUCLEOTIDE SEQUENCE</scope>
    <source>
        <strain evidence="3">HI-2016</strain>
    </source>
</reference>
<dbReference type="AlphaFoldDB" id="A0A8T2P0S6"/>
<evidence type="ECO:0000313" key="4">
    <source>
        <dbReference type="Proteomes" id="UP000824540"/>
    </source>
</evidence>